<organism evidence="1 2">
    <name type="scientific">Cymbomonas tetramitiformis</name>
    <dbReference type="NCBI Taxonomy" id="36881"/>
    <lineage>
        <taxon>Eukaryota</taxon>
        <taxon>Viridiplantae</taxon>
        <taxon>Chlorophyta</taxon>
        <taxon>Pyramimonadophyceae</taxon>
        <taxon>Pyramimonadales</taxon>
        <taxon>Pyramimonadaceae</taxon>
        <taxon>Cymbomonas</taxon>
    </lineage>
</organism>
<evidence type="ECO:0000313" key="1">
    <source>
        <dbReference type="EMBL" id="KAK3279154.1"/>
    </source>
</evidence>
<keyword evidence="2" id="KW-1185">Reference proteome</keyword>
<name>A0AAE0LBX2_9CHLO</name>
<sequence>MYLFSALVMCQKKLGIGPKELTSIFWDGKVDFKNVNDLVCWTGCLLAFGGRFRKANITAKKQGAFSGIGVMLRGRVKFLGKDQMEFSTMHYKTN</sequence>
<dbReference type="Proteomes" id="UP001190700">
    <property type="component" value="Unassembled WGS sequence"/>
</dbReference>
<dbReference type="EMBL" id="LGRX02005104">
    <property type="protein sequence ID" value="KAK3279154.1"/>
    <property type="molecule type" value="Genomic_DNA"/>
</dbReference>
<gene>
    <name evidence="1" type="ORF">CYMTET_12945</name>
</gene>
<protein>
    <submittedName>
        <fullName evidence="1">Uncharacterized protein</fullName>
    </submittedName>
</protein>
<evidence type="ECO:0000313" key="2">
    <source>
        <dbReference type="Proteomes" id="UP001190700"/>
    </source>
</evidence>
<reference evidence="1 2" key="1">
    <citation type="journal article" date="2015" name="Genome Biol. Evol.">
        <title>Comparative Genomics of a Bacterivorous Green Alga Reveals Evolutionary Causalities and Consequences of Phago-Mixotrophic Mode of Nutrition.</title>
        <authorList>
            <person name="Burns J.A."/>
            <person name="Paasch A."/>
            <person name="Narechania A."/>
            <person name="Kim E."/>
        </authorList>
    </citation>
    <scope>NUCLEOTIDE SEQUENCE [LARGE SCALE GENOMIC DNA]</scope>
    <source>
        <strain evidence="1 2">PLY_AMNH</strain>
    </source>
</reference>
<dbReference type="AlphaFoldDB" id="A0AAE0LBX2"/>
<comment type="caution">
    <text evidence="1">The sequence shown here is derived from an EMBL/GenBank/DDBJ whole genome shotgun (WGS) entry which is preliminary data.</text>
</comment>
<accession>A0AAE0LBX2</accession>
<proteinExistence type="predicted"/>